<dbReference type="Pfam" id="PF22697">
    <property type="entry name" value="SOS1_NGEF_PH"/>
    <property type="match status" value="1"/>
</dbReference>
<evidence type="ECO:0000256" key="2">
    <source>
        <dbReference type="PROSITE-ProRule" id="PRU00168"/>
    </source>
</evidence>
<dbReference type="InterPro" id="IPR035899">
    <property type="entry name" value="DBL_dom_sf"/>
</dbReference>
<dbReference type="SMART" id="SM00229">
    <property type="entry name" value="RasGEFN"/>
    <property type="match status" value="1"/>
</dbReference>
<proteinExistence type="predicted"/>
<dbReference type="PANTHER" id="PTHR23113:SF363">
    <property type="entry name" value="PROTEIN SON OF SEVENLESS"/>
    <property type="match status" value="1"/>
</dbReference>
<evidence type="ECO:0000256" key="3">
    <source>
        <dbReference type="SAM" id="MobiDB-lite"/>
    </source>
</evidence>
<dbReference type="SUPFAM" id="SSF48065">
    <property type="entry name" value="DBL homology domain (DH-domain)"/>
    <property type="match status" value="1"/>
</dbReference>
<keyword evidence="8" id="KW-1185">Reference proteome</keyword>
<dbReference type="GO" id="GO:0005085">
    <property type="term" value="F:guanyl-nucleotide exchange factor activity"/>
    <property type="evidence" value="ECO:0007669"/>
    <property type="project" value="UniProtKB-KW"/>
</dbReference>
<evidence type="ECO:0000256" key="1">
    <source>
        <dbReference type="ARBA" id="ARBA00022658"/>
    </source>
</evidence>
<feature type="domain" description="Ras-GEF" evidence="5">
    <location>
        <begin position="797"/>
        <end position="1026"/>
    </location>
</feature>
<dbReference type="CDD" id="cd06224">
    <property type="entry name" value="REM"/>
    <property type="match status" value="1"/>
</dbReference>
<sequence>MNGPCCSDLAVSRPLLAQKLEQWRAEKLFIDRIYWICNHVLPGIGIELEAVSLIQDLLMRILYEILDARPQKVEDMERCMRRSIPESTCRWITQWTGNYIKNIRKRSRTIGLEDLKVALGADQNLIELSEMLINDSESTTVNLTNQFSDELIKDKDYKEIASDFKHEELQYLDTLEVITSVFRHLFKVALGSSGKHHLDKIFGNIDEIYELTLKIQRVLEDAIEMSDTLCIGTGIWELCEAQEFDVYITYMVSKRKSNFKVHYSLFCSEDYEKFHFKLLLSSSLMVDYVLPSLLQVPVVHFCRYIEYIAKLHCLLDKSEEKEDVRCTKTYLNGVAKRMEPLYTPALKIRLKTEQLKRTNAEAGNCDNRRRLVEIQDSIRTWTGADIAFTSTTFIREGDLMMLRQPSPTDTLKKNRNVTDRHVFLFDQLLVLCKVHKSTKADKRIYKFKGSITLRKTEIFDLDDTEELQHAFRIQLRTSSESFENWTFLCRTGEEKTSWLTDLVTIQTASILSRMLNSFQEEEKKRYPLILPNPKQYRFAEPDTDDNIVFEDYTSSSGIPVVKNATVLKLVERLTYHLYTDNKFVQTFLTTYRSFCSPLELLQLLIERFNVPTPYQLSGVEHCGSYSPPYCFNSNFAKNGAYATINARDFNGQVTAIPWGRVEKSYHLFRKDYQRPIQLSVLRVIRQWVNQHWYDFETDPLLLTNLLFFLKETGRQTNVKNSYKDWCKNIQSCIDRKTRQEVVTQNRSNTSENGGGSVFEEPIPSPSSPRTFLPSTPPILWHTAKKGDICSYDLLTLHPLEIGRQLTLIEFDLYRAIKPIELVGLAWTKSDKDRRSPQLLRLIDHSTKLTYWVAKSIVETPSLEERVEMVSRVLEIMMVFEELNNFTGFVALCSSLQSSAVYRLKATWDRLDREKHLAFERFEKLCHPHWIEMIKRLQSINPPCVPFFGHYLSKILFYEEGKSTFVETPNVVVTNDQKNKEPLTGDADLKPLVSFVKCRRIASIIGEIQMYQKQPYALEVESSIRVC</sequence>
<dbReference type="PROSITE" id="PS50009">
    <property type="entry name" value="RASGEF_CAT"/>
    <property type="match status" value="1"/>
</dbReference>
<evidence type="ECO:0000313" key="8">
    <source>
        <dbReference type="Proteomes" id="UP000046393"/>
    </source>
</evidence>
<evidence type="ECO:0000259" key="4">
    <source>
        <dbReference type="PROSITE" id="PS50003"/>
    </source>
</evidence>
<dbReference type="InterPro" id="IPR009072">
    <property type="entry name" value="Histone-fold"/>
</dbReference>
<feature type="domain" description="DH" evidence="6">
    <location>
        <begin position="156"/>
        <end position="341"/>
    </location>
</feature>
<dbReference type="SUPFAM" id="SSF50729">
    <property type="entry name" value="PH domain-like"/>
    <property type="match status" value="1"/>
</dbReference>
<dbReference type="SMART" id="SM00147">
    <property type="entry name" value="RasGEF"/>
    <property type="match status" value="1"/>
</dbReference>
<dbReference type="WBParaSite" id="SMUV_0000250501-mRNA-1">
    <property type="protein sequence ID" value="SMUV_0000250501-mRNA-1"/>
    <property type="gene ID" value="SMUV_0000250501"/>
</dbReference>
<dbReference type="CDD" id="cd00155">
    <property type="entry name" value="RasGEF"/>
    <property type="match status" value="1"/>
</dbReference>
<dbReference type="PROSITE" id="PS50010">
    <property type="entry name" value="DH_2"/>
    <property type="match status" value="1"/>
</dbReference>
<keyword evidence="1 2" id="KW-0344">Guanine-nucleotide releasing factor</keyword>
<dbReference type="InterPro" id="IPR000651">
    <property type="entry name" value="Ras-like_Gua-exchang_fac_N"/>
</dbReference>
<reference evidence="9" key="1">
    <citation type="submission" date="2016-04" db="UniProtKB">
        <authorList>
            <consortium name="WormBaseParasite"/>
        </authorList>
    </citation>
    <scope>IDENTIFICATION</scope>
</reference>
<dbReference type="Gene3D" id="1.10.20.10">
    <property type="entry name" value="Histone, subunit A"/>
    <property type="match status" value="1"/>
</dbReference>
<organism evidence="8 9">
    <name type="scientific">Syphacia muris</name>
    <dbReference type="NCBI Taxonomy" id="451379"/>
    <lineage>
        <taxon>Eukaryota</taxon>
        <taxon>Metazoa</taxon>
        <taxon>Ecdysozoa</taxon>
        <taxon>Nematoda</taxon>
        <taxon>Chromadorea</taxon>
        <taxon>Rhabditida</taxon>
        <taxon>Spirurina</taxon>
        <taxon>Oxyuridomorpha</taxon>
        <taxon>Oxyuroidea</taxon>
        <taxon>Oxyuridae</taxon>
        <taxon>Syphacia</taxon>
    </lineage>
</organism>
<dbReference type="InterPro" id="IPR001895">
    <property type="entry name" value="RASGEF_cat_dom"/>
</dbReference>
<dbReference type="Proteomes" id="UP000046393">
    <property type="component" value="Unplaced"/>
</dbReference>
<evidence type="ECO:0000313" key="9">
    <source>
        <dbReference type="WBParaSite" id="SMUV_0000250501-mRNA-1"/>
    </source>
</evidence>
<dbReference type="GO" id="GO:0046982">
    <property type="term" value="F:protein heterodimerization activity"/>
    <property type="evidence" value="ECO:0007669"/>
    <property type="project" value="InterPro"/>
</dbReference>
<dbReference type="GO" id="GO:0007265">
    <property type="term" value="P:Ras protein signal transduction"/>
    <property type="evidence" value="ECO:0007669"/>
    <property type="project" value="TreeGrafter"/>
</dbReference>
<evidence type="ECO:0000259" key="6">
    <source>
        <dbReference type="PROSITE" id="PS50010"/>
    </source>
</evidence>
<dbReference type="Gene3D" id="1.20.900.10">
    <property type="entry name" value="Dbl homology (DH) domain"/>
    <property type="match status" value="1"/>
</dbReference>
<dbReference type="SMART" id="SM00325">
    <property type="entry name" value="RhoGEF"/>
    <property type="match status" value="1"/>
</dbReference>
<dbReference type="Pfam" id="PF00621">
    <property type="entry name" value="RhoGEF"/>
    <property type="match status" value="1"/>
</dbReference>
<dbReference type="Gene3D" id="1.20.870.10">
    <property type="entry name" value="Son of sevenless (SoS) protein Chain: S domain 1"/>
    <property type="match status" value="1"/>
</dbReference>
<dbReference type="Gene3D" id="6.10.250.3060">
    <property type="match status" value="1"/>
</dbReference>
<dbReference type="STRING" id="451379.A0A0N5AE61"/>
<dbReference type="GO" id="GO:0005886">
    <property type="term" value="C:plasma membrane"/>
    <property type="evidence" value="ECO:0007669"/>
    <property type="project" value="TreeGrafter"/>
</dbReference>
<dbReference type="SUPFAM" id="SSF48366">
    <property type="entry name" value="Ras GEF"/>
    <property type="match status" value="1"/>
</dbReference>
<dbReference type="Pfam" id="PF00618">
    <property type="entry name" value="RasGEF_N"/>
    <property type="match status" value="1"/>
</dbReference>
<feature type="domain" description="PH" evidence="4">
    <location>
        <begin position="392"/>
        <end position="507"/>
    </location>
</feature>
<dbReference type="InterPro" id="IPR000219">
    <property type="entry name" value="DH_dom"/>
</dbReference>
<feature type="region of interest" description="Disordered" evidence="3">
    <location>
        <begin position="743"/>
        <end position="769"/>
    </location>
</feature>
<protein>
    <submittedName>
        <fullName evidence="9">PH domain-containing protein</fullName>
    </submittedName>
</protein>
<dbReference type="Gene3D" id="2.30.29.30">
    <property type="entry name" value="Pleckstrin-homology domain (PH domain)/Phosphotyrosine-binding domain (PTB)"/>
    <property type="match status" value="1"/>
</dbReference>
<evidence type="ECO:0000259" key="5">
    <source>
        <dbReference type="PROSITE" id="PS50009"/>
    </source>
</evidence>
<dbReference type="PROSITE" id="PS50212">
    <property type="entry name" value="RASGEF_NTER"/>
    <property type="match status" value="1"/>
</dbReference>
<evidence type="ECO:0000259" key="7">
    <source>
        <dbReference type="PROSITE" id="PS50212"/>
    </source>
</evidence>
<dbReference type="AlphaFoldDB" id="A0A0N5AE61"/>
<dbReference type="InterPro" id="IPR036964">
    <property type="entry name" value="RASGEF_cat_dom_sf"/>
</dbReference>
<name>A0A0N5AE61_9BILA</name>
<dbReference type="Pfam" id="PF00617">
    <property type="entry name" value="RasGEF"/>
    <property type="match status" value="1"/>
</dbReference>
<dbReference type="InterPro" id="IPR055251">
    <property type="entry name" value="SOS1_NGEF_PH"/>
</dbReference>
<dbReference type="PROSITE" id="PS50003">
    <property type="entry name" value="PH_DOMAIN"/>
    <property type="match status" value="1"/>
</dbReference>
<dbReference type="Gene3D" id="1.10.840.10">
    <property type="entry name" value="Ras guanine-nucleotide exchange factors catalytic domain"/>
    <property type="match status" value="1"/>
</dbReference>
<dbReference type="SMART" id="SM00233">
    <property type="entry name" value="PH"/>
    <property type="match status" value="1"/>
</dbReference>
<accession>A0A0N5AE61</accession>
<dbReference type="InterPro" id="IPR001849">
    <property type="entry name" value="PH_domain"/>
</dbReference>
<feature type="domain" description="N-terminal Ras-GEF" evidence="7">
    <location>
        <begin position="557"/>
        <end position="737"/>
    </location>
</feature>
<dbReference type="InterPro" id="IPR011993">
    <property type="entry name" value="PH-like_dom_sf"/>
</dbReference>
<dbReference type="InterPro" id="IPR023578">
    <property type="entry name" value="Ras_GEF_dom_sf"/>
</dbReference>
<dbReference type="PANTHER" id="PTHR23113">
    <property type="entry name" value="GUANINE NUCLEOTIDE EXCHANGE FACTOR"/>
    <property type="match status" value="1"/>
</dbReference>
<dbReference type="InterPro" id="IPR008937">
    <property type="entry name" value="Ras-like_GEF"/>
</dbReference>